<evidence type="ECO:0000313" key="8">
    <source>
        <dbReference type="Proteomes" id="UP000178636"/>
    </source>
</evidence>
<dbReference type="Proteomes" id="UP000178636">
    <property type="component" value="Unassembled WGS sequence"/>
</dbReference>
<comment type="caution">
    <text evidence="7">The sequence shown here is derived from an EMBL/GenBank/DDBJ whole genome shotgun (WGS) entry which is preliminary data.</text>
</comment>
<dbReference type="Gene3D" id="3.30.1370.30">
    <property type="match status" value="1"/>
</dbReference>
<dbReference type="Pfam" id="PF00410">
    <property type="entry name" value="Ribosomal_S8"/>
    <property type="match status" value="1"/>
</dbReference>
<reference evidence="7 8" key="1">
    <citation type="journal article" date="2016" name="Nat. Commun.">
        <title>Thousands of microbial genomes shed light on interconnected biogeochemical processes in an aquifer system.</title>
        <authorList>
            <person name="Anantharaman K."/>
            <person name="Brown C.T."/>
            <person name="Hug L.A."/>
            <person name="Sharon I."/>
            <person name="Castelle C.J."/>
            <person name="Probst A.J."/>
            <person name="Thomas B.C."/>
            <person name="Singh A."/>
            <person name="Wilkins M.J."/>
            <person name="Karaoz U."/>
            <person name="Brodie E.L."/>
            <person name="Williams K.H."/>
            <person name="Hubbard S.S."/>
            <person name="Banfield J.F."/>
        </authorList>
    </citation>
    <scope>NUCLEOTIDE SEQUENCE [LARGE SCALE GENOMIC DNA]</scope>
</reference>
<evidence type="ECO:0000256" key="6">
    <source>
        <dbReference type="RuleBase" id="RU003660"/>
    </source>
</evidence>
<keyword evidence="2 5" id="KW-0689">Ribosomal protein</keyword>
<dbReference type="GO" id="GO:0005737">
    <property type="term" value="C:cytoplasm"/>
    <property type="evidence" value="ECO:0007669"/>
    <property type="project" value="UniProtKB-ARBA"/>
</dbReference>
<dbReference type="GO" id="GO:0003735">
    <property type="term" value="F:structural constituent of ribosome"/>
    <property type="evidence" value="ECO:0007669"/>
    <property type="project" value="InterPro"/>
</dbReference>
<dbReference type="InterPro" id="IPR035987">
    <property type="entry name" value="Ribosomal_uS8_sf"/>
</dbReference>
<comment type="function">
    <text evidence="5">One of the primary rRNA binding proteins, it binds directly to 16S rRNA central domain where it helps coordinate assembly of the platform of the 30S subunit.</text>
</comment>
<protein>
    <recommendedName>
        <fullName evidence="4 5">Small ribosomal subunit protein uS8</fullName>
    </recommendedName>
</protein>
<dbReference type="GO" id="GO:0019843">
    <property type="term" value="F:rRNA binding"/>
    <property type="evidence" value="ECO:0007669"/>
    <property type="project" value="UniProtKB-UniRule"/>
</dbReference>
<dbReference type="Gene3D" id="3.30.1490.10">
    <property type="match status" value="1"/>
</dbReference>
<dbReference type="GO" id="GO:1990904">
    <property type="term" value="C:ribonucleoprotein complex"/>
    <property type="evidence" value="ECO:0007669"/>
    <property type="project" value="UniProtKB-KW"/>
</dbReference>
<comment type="similarity">
    <text evidence="1 5 6">Belongs to the universal ribosomal protein uS8 family.</text>
</comment>
<dbReference type="NCBIfam" id="NF001109">
    <property type="entry name" value="PRK00136.1"/>
    <property type="match status" value="1"/>
</dbReference>
<dbReference type="AlphaFoldDB" id="A0A1G2DF54"/>
<dbReference type="GO" id="GO:0006412">
    <property type="term" value="P:translation"/>
    <property type="evidence" value="ECO:0007669"/>
    <property type="project" value="UniProtKB-UniRule"/>
</dbReference>
<sequence>MVTTDPIADMLVRIRNAGSAGKPVAYVPYSDLKLRIAHALKNEGFIASVERKTLKGKTTERMIAIGVQYDAPLQTGGPRKPRIRGAERVSRPSRRLYAGTKDIRPVHEGHGIMLLSTPKGIMTGDAARKEHVGGEIICRIW</sequence>
<dbReference type="SUPFAM" id="SSF56047">
    <property type="entry name" value="Ribosomal protein S8"/>
    <property type="match status" value="1"/>
</dbReference>
<keyword evidence="5" id="KW-0699">rRNA-binding</keyword>
<organism evidence="7 8">
    <name type="scientific">Candidatus Lloydbacteria bacterium RIFCSPHIGHO2_02_FULL_54_17</name>
    <dbReference type="NCBI Taxonomy" id="1798664"/>
    <lineage>
        <taxon>Bacteria</taxon>
        <taxon>Candidatus Lloydiibacteriota</taxon>
    </lineage>
</organism>
<dbReference type="PROSITE" id="PS00053">
    <property type="entry name" value="RIBOSOMAL_S8"/>
    <property type="match status" value="1"/>
</dbReference>
<dbReference type="GO" id="GO:0005840">
    <property type="term" value="C:ribosome"/>
    <property type="evidence" value="ECO:0007669"/>
    <property type="project" value="UniProtKB-KW"/>
</dbReference>
<evidence type="ECO:0000256" key="1">
    <source>
        <dbReference type="ARBA" id="ARBA00006471"/>
    </source>
</evidence>
<evidence type="ECO:0000256" key="4">
    <source>
        <dbReference type="ARBA" id="ARBA00035258"/>
    </source>
</evidence>
<dbReference type="HAMAP" id="MF_01302_B">
    <property type="entry name" value="Ribosomal_uS8_B"/>
    <property type="match status" value="1"/>
</dbReference>
<dbReference type="InterPro" id="IPR047863">
    <property type="entry name" value="Ribosomal_uS8_CS"/>
</dbReference>
<comment type="subunit">
    <text evidence="5">Part of the 30S ribosomal subunit. Contacts proteins S5 and S12.</text>
</comment>
<dbReference type="STRING" id="1798664.A3C93_00775"/>
<accession>A0A1G2DF54</accession>
<keyword evidence="5" id="KW-0694">RNA-binding</keyword>
<evidence type="ECO:0000256" key="3">
    <source>
        <dbReference type="ARBA" id="ARBA00023274"/>
    </source>
</evidence>
<dbReference type="PANTHER" id="PTHR11758">
    <property type="entry name" value="40S RIBOSOMAL PROTEIN S15A"/>
    <property type="match status" value="1"/>
</dbReference>
<keyword evidence="3 5" id="KW-0687">Ribonucleoprotein</keyword>
<evidence type="ECO:0000256" key="5">
    <source>
        <dbReference type="HAMAP-Rule" id="MF_01302"/>
    </source>
</evidence>
<gene>
    <name evidence="5" type="primary">rpsH</name>
    <name evidence="7" type="ORF">A3C93_00775</name>
</gene>
<dbReference type="FunFam" id="3.30.1490.10:FF:000001">
    <property type="entry name" value="30S ribosomal protein S8"/>
    <property type="match status" value="1"/>
</dbReference>
<evidence type="ECO:0000256" key="2">
    <source>
        <dbReference type="ARBA" id="ARBA00022980"/>
    </source>
</evidence>
<dbReference type="EMBL" id="MHLO01000023">
    <property type="protein sequence ID" value="OGZ12173.1"/>
    <property type="molecule type" value="Genomic_DNA"/>
</dbReference>
<proteinExistence type="inferred from homology"/>
<dbReference type="InterPro" id="IPR000630">
    <property type="entry name" value="Ribosomal_uS8"/>
</dbReference>
<name>A0A1G2DF54_9BACT</name>
<evidence type="ECO:0000313" key="7">
    <source>
        <dbReference type="EMBL" id="OGZ12173.1"/>
    </source>
</evidence>